<gene>
    <name evidence="1" type="ORF">COT78_03555</name>
</gene>
<proteinExistence type="predicted"/>
<comment type="caution">
    <text evidence="1">The sequence shown here is derived from an EMBL/GenBank/DDBJ whole genome shotgun (WGS) entry which is preliminary data.</text>
</comment>
<dbReference type="EMBL" id="PEZW01000023">
    <property type="protein sequence ID" value="PIS07458.1"/>
    <property type="molecule type" value="Genomic_DNA"/>
</dbReference>
<name>A0A2H0W804_9BACT</name>
<reference evidence="2" key="1">
    <citation type="submission" date="2017-09" db="EMBL/GenBank/DDBJ databases">
        <title>Depth-based differentiation of microbial function through sediment-hosted aquifers and enrichment of novel symbionts in the deep terrestrial subsurface.</title>
        <authorList>
            <person name="Probst A.J."/>
            <person name="Ladd B."/>
            <person name="Jarett J.K."/>
            <person name="Geller-Mcgrath D.E."/>
            <person name="Sieber C.M.K."/>
            <person name="Emerson J.B."/>
            <person name="Anantharaman K."/>
            <person name="Thomas B.C."/>
            <person name="Malmstrom R."/>
            <person name="Stieglmeier M."/>
            <person name="Klingl A."/>
            <person name="Woyke T."/>
            <person name="Ryan C.M."/>
            <person name="Banfield J.F."/>
        </authorList>
    </citation>
    <scope>NUCLEOTIDE SEQUENCE [LARGE SCALE GENOMIC DNA]</scope>
</reference>
<sequence length="85" mass="9864">MYLMAVGTSWWENGRVVVRPTPYVVLEIGDTWEDVEPVFCENIMEFQIGVDQVFHLVELPGKQVRFYAQEELRAAIDEMNAVQET</sequence>
<evidence type="ECO:0000313" key="1">
    <source>
        <dbReference type="EMBL" id="PIS07458.1"/>
    </source>
</evidence>
<accession>A0A2H0W804</accession>
<dbReference type="Proteomes" id="UP000231382">
    <property type="component" value="Unassembled WGS sequence"/>
</dbReference>
<evidence type="ECO:0000313" key="2">
    <source>
        <dbReference type="Proteomes" id="UP000231382"/>
    </source>
</evidence>
<organism evidence="1 2">
    <name type="scientific">Candidatus Berkelbacteria bacterium CG10_big_fil_rev_8_21_14_0_10_43_13</name>
    <dbReference type="NCBI Taxonomy" id="1974514"/>
    <lineage>
        <taxon>Bacteria</taxon>
        <taxon>Candidatus Berkelbacteria</taxon>
    </lineage>
</organism>
<protein>
    <submittedName>
        <fullName evidence="1">Uncharacterized protein</fullName>
    </submittedName>
</protein>
<dbReference type="AlphaFoldDB" id="A0A2H0W804"/>